<feature type="compositionally biased region" description="Low complexity" evidence="4">
    <location>
        <begin position="475"/>
        <end position="484"/>
    </location>
</feature>
<feature type="compositionally biased region" description="Polar residues" evidence="4">
    <location>
        <begin position="105"/>
        <end position="120"/>
    </location>
</feature>
<feature type="region of interest" description="Disordered" evidence="4">
    <location>
        <begin position="738"/>
        <end position="793"/>
    </location>
</feature>
<feature type="compositionally biased region" description="Low complexity" evidence="4">
    <location>
        <begin position="693"/>
        <end position="702"/>
    </location>
</feature>
<dbReference type="eggNOG" id="KOG2157">
    <property type="taxonomic scope" value="Eukaryota"/>
</dbReference>
<feature type="compositionally biased region" description="Polar residues" evidence="4">
    <location>
        <begin position="346"/>
        <end position="372"/>
    </location>
</feature>
<feature type="compositionally biased region" description="Basic and acidic residues" evidence="4">
    <location>
        <begin position="503"/>
        <end position="512"/>
    </location>
</feature>
<reference evidence="6" key="1">
    <citation type="journal article" date="2006" name="PLoS Biol.">
        <title>Macronuclear genome sequence of the ciliate Tetrahymena thermophila, a model eukaryote.</title>
        <authorList>
            <person name="Eisen J.A."/>
            <person name="Coyne R.S."/>
            <person name="Wu M."/>
            <person name="Wu D."/>
            <person name="Thiagarajan M."/>
            <person name="Wortman J.R."/>
            <person name="Badger J.H."/>
            <person name="Ren Q."/>
            <person name="Amedeo P."/>
            <person name="Jones K.M."/>
            <person name="Tallon L.J."/>
            <person name="Delcher A.L."/>
            <person name="Salzberg S.L."/>
            <person name="Silva J.C."/>
            <person name="Haas B.J."/>
            <person name="Majoros W.H."/>
            <person name="Farzad M."/>
            <person name="Carlton J.M."/>
            <person name="Smith R.K. Jr."/>
            <person name="Garg J."/>
            <person name="Pearlman R.E."/>
            <person name="Karrer K.M."/>
            <person name="Sun L."/>
            <person name="Manning G."/>
            <person name="Elde N.C."/>
            <person name="Turkewitz A.P."/>
            <person name="Asai D.J."/>
            <person name="Wilkes D.E."/>
            <person name="Wang Y."/>
            <person name="Cai H."/>
            <person name="Collins K."/>
            <person name="Stewart B.A."/>
            <person name="Lee S.R."/>
            <person name="Wilamowska K."/>
            <person name="Weinberg Z."/>
            <person name="Ruzzo W.L."/>
            <person name="Wloga D."/>
            <person name="Gaertig J."/>
            <person name="Frankel J."/>
            <person name="Tsao C.-C."/>
            <person name="Gorovsky M.A."/>
            <person name="Keeling P.J."/>
            <person name="Waller R.F."/>
            <person name="Patron N.J."/>
            <person name="Cherry J.M."/>
            <person name="Stover N.A."/>
            <person name="Krieger C.J."/>
            <person name="del Toro C."/>
            <person name="Ryder H.F."/>
            <person name="Williamson S.C."/>
            <person name="Barbeau R.A."/>
            <person name="Hamilton E.P."/>
            <person name="Orias E."/>
        </authorList>
    </citation>
    <scope>NUCLEOTIDE SEQUENCE [LARGE SCALE GENOMIC DNA]</scope>
    <source>
        <strain evidence="6">SB210</strain>
    </source>
</reference>
<dbReference type="Gene3D" id="3.30.470.20">
    <property type="entry name" value="ATP-grasp fold, B domain"/>
    <property type="match status" value="1"/>
</dbReference>
<dbReference type="OrthoDB" id="202825at2759"/>
<dbReference type="OMA" id="VHTHEHI"/>
<feature type="compositionally biased region" description="Basic and acidic residues" evidence="4">
    <location>
        <begin position="413"/>
        <end position="422"/>
    </location>
</feature>
<feature type="compositionally biased region" description="Low complexity" evidence="4">
    <location>
        <begin position="136"/>
        <end position="146"/>
    </location>
</feature>
<feature type="compositionally biased region" description="Polar residues" evidence="4">
    <location>
        <begin position="821"/>
        <end position="831"/>
    </location>
</feature>
<keyword evidence="3" id="KW-0067">ATP-binding</keyword>
<evidence type="ECO:0000313" key="6">
    <source>
        <dbReference type="Proteomes" id="UP000009168"/>
    </source>
</evidence>
<evidence type="ECO:0000256" key="1">
    <source>
        <dbReference type="ARBA" id="ARBA00022598"/>
    </source>
</evidence>
<feature type="compositionally biased region" description="Acidic residues" evidence="4">
    <location>
        <begin position="202"/>
        <end position="212"/>
    </location>
</feature>
<feature type="compositionally biased region" description="Basic and acidic residues" evidence="4">
    <location>
        <begin position="779"/>
        <end position="793"/>
    </location>
</feature>
<feature type="compositionally biased region" description="Polar residues" evidence="4">
    <location>
        <begin position="769"/>
        <end position="778"/>
    </location>
</feature>
<feature type="region of interest" description="Disordered" evidence="4">
    <location>
        <begin position="809"/>
        <end position="866"/>
    </location>
</feature>
<dbReference type="InParanoid" id="Q23KH8"/>
<dbReference type="PROSITE" id="PS51221">
    <property type="entry name" value="TTL"/>
    <property type="match status" value="1"/>
</dbReference>
<accession>Q23KH8</accession>
<feature type="compositionally biased region" description="Polar residues" evidence="4">
    <location>
        <begin position="575"/>
        <end position="594"/>
    </location>
</feature>
<proteinExistence type="predicted"/>
<keyword evidence="1 5" id="KW-0436">Ligase</keyword>
<keyword evidence="6" id="KW-1185">Reference proteome</keyword>
<name>Q23KH8_TETTS</name>
<dbReference type="HOGENOM" id="CLU_241309_0_0_1"/>
<dbReference type="GO" id="GO:0015631">
    <property type="term" value="F:tubulin binding"/>
    <property type="evidence" value="ECO:0007669"/>
    <property type="project" value="TreeGrafter"/>
</dbReference>
<feature type="region of interest" description="Disordered" evidence="4">
    <location>
        <begin position="136"/>
        <end position="213"/>
    </location>
</feature>
<feature type="region of interest" description="Disordered" evidence="4">
    <location>
        <begin position="399"/>
        <end position="486"/>
    </location>
</feature>
<dbReference type="PANTHER" id="PTHR12241:SF155">
    <property type="entry name" value="TUBULIN-TYROSINE LIGASE FAMILY PROTEIN"/>
    <property type="match status" value="1"/>
</dbReference>
<dbReference type="GO" id="GO:0036064">
    <property type="term" value="C:ciliary basal body"/>
    <property type="evidence" value="ECO:0007669"/>
    <property type="project" value="TreeGrafter"/>
</dbReference>
<dbReference type="Pfam" id="PF03133">
    <property type="entry name" value="TTL"/>
    <property type="match status" value="1"/>
</dbReference>
<dbReference type="GO" id="GO:0000226">
    <property type="term" value="P:microtubule cytoskeleton organization"/>
    <property type="evidence" value="ECO:0007669"/>
    <property type="project" value="TreeGrafter"/>
</dbReference>
<feature type="compositionally biased region" description="Polar residues" evidence="4">
    <location>
        <begin position="1005"/>
        <end position="1014"/>
    </location>
</feature>
<dbReference type="GO" id="GO:0005524">
    <property type="term" value="F:ATP binding"/>
    <property type="evidence" value="ECO:0007669"/>
    <property type="project" value="UniProtKB-KW"/>
</dbReference>
<dbReference type="PANTHER" id="PTHR12241">
    <property type="entry name" value="TUBULIN POLYGLUTAMYLASE"/>
    <property type="match status" value="1"/>
</dbReference>
<evidence type="ECO:0000256" key="2">
    <source>
        <dbReference type="ARBA" id="ARBA00022741"/>
    </source>
</evidence>
<feature type="region of interest" description="Disordered" evidence="4">
    <location>
        <begin position="545"/>
        <end position="601"/>
    </location>
</feature>
<evidence type="ECO:0000313" key="5">
    <source>
        <dbReference type="EMBL" id="EAR96865.1"/>
    </source>
</evidence>
<dbReference type="EMBL" id="GG662673">
    <property type="protein sequence ID" value="EAR96865.1"/>
    <property type="molecule type" value="Genomic_DNA"/>
</dbReference>
<feature type="compositionally biased region" description="Acidic residues" evidence="4">
    <location>
        <begin position="749"/>
        <end position="760"/>
    </location>
</feature>
<gene>
    <name evidence="5" type="ORF">TTHERM_00193570</name>
</gene>
<dbReference type="SUPFAM" id="SSF56059">
    <property type="entry name" value="Glutathione synthetase ATP-binding domain-like"/>
    <property type="match status" value="1"/>
</dbReference>
<sequence>MAIKLPEIPIIEDIYDFDTITLREVTEKVQLTLQKIDNIEQKEQAQILWLKKAKRYLELALQEIEERKAIENFGNYCVSNNDSILMSNVEDTSGISDSSVKKMEQQNNQAQTSNKQNQKNSFGNIDEWIKLHQQISQQSASNLQNQQEKKSATNQQKHYSVPYQIKESEEEDDENYQSTPQQINKHDNTDQRKFNSQHKLQDDEEEDDDENAYENQNNYDEEENLHSASVMKNQKSAYEKNQKNYKQANNDFCNNSIISGKSGGSHTSSQLKYIAHHKRLKTKSKQEEMQEFIRQTLEKTKITQSSYVGGSSGYTQQYFNKTSTQTQGEESSDGTEISIPKKKTKSVSSAQVTATSLPKRQSISDKVQTSNEYAGVQSRIKMDLEQQKLKKLETPYFTTGKASYPKYKPPKQKKVDPEEEKKNRTKNFLKKSLPSVSLPPINQKKPAIKSGSADNSSVNGSERENKKSNPFISRAASVTTSASTDNLSEKISAQNVDLSNIIGDDHSQDSNKHYKKPFSDKSISNDFTQNQQQGEIIQEEINENNNESDAEQHQKIIPGQPRKITKGELFRIKSTRSATSDKSSNSQMGESVTPSKFDFSDNPQQFIEEDISNQESNNELRDKLIKTKSRSSLHSLKNTVIVEDQTKNQIVEKNDQEINRKVDDQNLKINNNDQNIYISNEDQHNSNDLAIINSNKNNNNNNDKQKQNTHPIIPSIIPPEKEGILSIKTILNQDENQNNNVIQRREADENPTDSEDDLNEEERLLLYNKQPSDDNVQIKNEEKSKEHQTSDGEFLESHLEDQEKELLQNNSRKGSIKELSQKNFDQKQLINHNKHSKSKTDIYQQDEKEDKQEEEEDYQGEDQLDEDEQLLLNNQNQEKGKEYELIEKYEKDSKQIVINAKKILENRGINEQLKNRMEKLLNNFQQNEKQVQEIEQSFNESEEQHKKHSEEVKKNKNQIFGVPSKKKPESPLTTGNANKIASKKENEYNKGVNTQDPKGKKEVKTQGNDQANQQKSKEERTGNDITNNTEKKQNQLKGNPNAVSKSGEKKLKSKEELELEALQVEQEQFLKEQKQIMKKKATATAAPKPPSMTSKLLMKMMKEISDDNLIDYTQTIPSFFHLFSGYYNQIWSQNNPMMGGNVGSSININIAGGGGVNFCLIDAMRDIYSLFQQHVEKVDNADKGLLRYKQVVTPLEVLPSEVYYVNDPQKVIVYQNRVDIDIKKFIERQIIFTQRMNGENFAGHLLPHEEFYYRVVKSKPEVYDIITRSFMRKKDWFELPHGLQLRTSWNLLWTWSKPQIDFNKLLLFQKVNHFPFNKNLVRKDLLKKNFERITKLGQKAAQAFNILPLTFVLPKEYCNFSERFYEEMLREGENNIWIMKPVGKSQGRGISLVNDIAQVVYAEPVVVQKYMKDPLLLDGYKFDMRIYALITHMKPLEAFVYKEGFARLSTEKYQLNAQTIKNNQIHLTNFSIQKHHYDPASNNNFIGGTKISLKMLQEKFRQKGIDWDKIWIQVQEIIVKSVLACQADIPNNPNCFEIFGYDIIIDSSLKCCLLEINSSPSLARDFIIDDLIKQQMIDDAIDLVSPVQFDRLRLLEVLDRRIREEQGNKSNINTTNNSKLQLNRDLNYILRGQKLRQFGETPSYLGQWQKVAPTEMSDKYLKIIQSYKLPSVRQNTANAANNNNTID</sequence>
<evidence type="ECO:0000256" key="4">
    <source>
        <dbReference type="SAM" id="MobiDB-lite"/>
    </source>
</evidence>
<dbReference type="KEGG" id="tet:TTHERM_00193570"/>
<feature type="compositionally biased region" description="Basic and acidic residues" evidence="4">
    <location>
        <begin position="184"/>
        <end position="193"/>
    </location>
</feature>
<dbReference type="InterPro" id="IPR004344">
    <property type="entry name" value="TTL/TTLL_fam"/>
</dbReference>
<feature type="region of interest" description="Disordered" evidence="4">
    <location>
        <begin position="502"/>
        <end position="525"/>
    </location>
</feature>
<feature type="region of interest" description="Disordered" evidence="4">
    <location>
        <begin position="322"/>
        <end position="373"/>
    </location>
</feature>
<dbReference type="Proteomes" id="UP000009168">
    <property type="component" value="Unassembled WGS sequence"/>
</dbReference>
<feature type="compositionally biased region" description="Basic and acidic residues" evidence="4">
    <location>
        <begin position="942"/>
        <end position="954"/>
    </location>
</feature>
<feature type="compositionally biased region" description="Acidic residues" evidence="4">
    <location>
        <begin position="852"/>
        <end position="866"/>
    </location>
</feature>
<evidence type="ECO:0000256" key="3">
    <source>
        <dbReference type="ARBA" id="ARBA00022840"/>
    </source>
</evidence>
<feature type="region of interest" description="Disordered" evidence="4">
    <location>
        <begin position="931"/>
        <end position="1050"/>
    </location>
</feature>
<feature type="region of interest" description="Disordered" evidence="4">
    <location>
        <begin position="690"/>
        <end position="717"/>
    </location>
</feature>
<dbReference type="RefSeq" id="XP_001017110.1">
    <property type="nucleotide sequence ID" value="XM_001017110.1"/>
</dbReference>
<dbReference type="STRING" id="312017.Q23KH8"/>
<protein>
    <submittedName>
        <fullName evidence="5">Tubulin-tyrosine ligase family protein</fullName>
    </submittedName>
</protein>
<dbReference type="GeneID" id="7844583"/>
<dbReference type="GO" id="GO:0070740">
    <property type="term" value="F:tubulin-glutamic acid ligase activity"/>
    <property type="evidence" value="ECO:0007669"/>
    <property type="project" value="TreeGrafter"/>
</dbReference>
<feature type="region of interest" description="Disordered" evidence="4">
    <location>
        <begin position="93"/>
        <end position="120"/>
    </location>
</feature>
<keyword evidence="2" id="KW-0547">Nucleotide-binding</keyword>
<organism evidence="5 6">
    <name type="scientific">Tetrahymena thermophila (strain SB210)</name>
    <dbReference type="NCBI Taxonomy" id="312017"/>
    <lineage>
        <taxon>Eukaryota</taxon>
        <taxon>Sar</taxon>
        <taxon>Alveolata</taxon>
        <taxon>Ciliophora</taxon>
        <taxon>Intramacronucleata</taxon>
        <taxon>Oligohymenophorea</taxon>
        <taxon>Hymenostomatida</taxon>
        <taxon>Tetrahymenina</taxon>
        <taxon>Tetrahymenidae</taxon>
        <taxon>Tetrahymena</taxon>
    </lineage>
</organism>